<evidence type="ECO:0000256" key="1">
    <source>
        <dbReference type="PROSITE-ProRule" id="PRU00169"/>
    </source>
</evidence>
<dbReference type="EMBL" id="AKWO02000073">
    <property type="protein sequence ID" value="EMF99439.1"/>
    <property type="molecule type" value="Genomic_DNA"/>
</dbReference>
<dbReference type="PROSITE" id="PS50110">
    <property type="entry name" value="RESPONSE_REGULATORY"/>
    <property type="match status" value="1"/>
</dbReference>
<comment type="caution">
    <text evidence="1">Lacks conserved residue(s) required for the propagation of feature annotation.</text>
</comment>
<dbReference type="Gene3D" id="3.40.50.2300">
    <property type="match status" value="1"/>
</dbReference>
<dbReference type="InterPro" id="IPR011006">
    <property type="entry name" value="CheY-like_superfamily"/>
</dbReference>
<dbReference type="InterPro" id="IPR001789">
    <property type="entry name" value="Sig_transdc_resp-reg_receiver"/>
</dbReference>
<accession>M3HP59</accession>
<proteinExistence type="predicted"/>
<dbReference type="Proteomes" id="UP000011783">
    <property type="component" value="Unassembled WGS sequence"/>
</dbReference>
<evidence type="ECO:0000259" key="2">
    <source>
        <dbReference type="PROSITE" id="PS50110"/>
    </source>
</evidence>
<dbReference type="AlphaFoldDB" id="M3HP59"/>
<organism evidence="3 4">
    <name type="scientific">Leptospira borgpetersenii str. 200701203</name>
    <dbReference type="NCBI Taxonomy" id="1193007"/>
    <lineage>
        <taxon>Bacteria</taxon>
        <taxon>Pseudomonadati</taxon>
        <taxon>Spirochaetota</taxon>
        <taxon>Spirochaetia</taxon>
        <taxon>Leptospirales</taxon>
        <taxon>Leptospiraceae</taxon>
        <taxon>Leptospira</taxon>
    </lineage>
</organism>
<evidence type="ECO:0000313" key="4">
    <source>
        <dbReference type="Proteomes" id="UP000011783"/>
    </source>
</evidence>
<protein>
    <submittedName>
        <fullName evidence="3">Alkaline phosphatase synthesis transcriptional regulatory protein PhoP domain protein</fullName>
    </submittedName>
</protein>
<dbReference type="SUPFAM" id="SSF52172">
    <property type="entry name" value="CheY-like"/>
    <property type="match status" value="1"/>
</dbReference>
<sequence>MKNQSGNPGQKVLVVDDEEDIAELIRFHLEENGYQVDTCQNGLEVLPKLEKILRI</sequence>
<comment type="caution">
    <text evidence="3">The sequence shown here is derived from an EMBL/GenBank/DDBJ whole genome shotgun (WGS) entry which is preliminary data.</text>
</comment>
<dbReference type="BioCyc" id="LBOR1193007:G11KN-218-MONOMER"/>
<gene>
    <name evidence="3" type="ORF">LEP1GSC123_4790</name>
</gene>
<dbReference type="GO" id="GO:0000160">
    <property type="term" value="P:phosphorelay signal transduction system"/>
    <property type="evidence" value="ECO:0007669"/>
    <property type="project" value="InterPro"/>
</dbReference>
<reference evidence="3 4" key="1">
    <citation type="submission" date="2013-01" db="EMBL/GenBank/DDBJ databases">
        <authorList>
            <person name="Harkins D.M."/>
            <person name="Durkin A.S."/>
            <person name="Brinkac L.M."/>
            <person name="Haft D.H."/>
            <person name="Selengut J.D."/>
            <person name="Sanka R."/>
            <person name="DePew J."/>
            <person name="Purushe J."/>
            <person name="Picardeau M."/>
            <person name="Werts C."/>
            <person name="Goarant C."/>
            <person name="Vinetz J.M."/>
            <person name="Sutton G.G."/>
            <person name="Nierman W.C."/>
            <person name="Fouts D.E."/>
        </authorList>
    </citation>
    <scope>NUCLEOTIDE SEQUENCE [LARGE SCALE GENOMIC DNA]</scope>
    <source>
        <strain evidence="3 4">200701203</strain>
    </source>
</reference>
<evidence type="ECO:0000313" key="3">
    <source>
        <dbReference type="EMBL" id="EMF99439.1"/>
    </source>
</evidence>
<name>M3HP59_LEPBO</name>
<feature type="domain" description="Response regulatory" evidence="2">
    <location>
        <begin position="11"/>
        <end position="55"/>
    </location>
</feature>